<reference evidence="2 3" key="1">
    <citation type="submission" date="2017-07" db="EMBL/GenBank/DDBJ databases">
        <title>A draft genome sequence of Komagataeibacter sp. T5K1.</title>
        <authorList>
            <person name="Skraban J."/>
            <person name="Cleenwerck I."/>
            <person name="Vandamme P."/>
            <person name="Trcek J."/>
        </authorList>
    </citation>
    <scope>NUCLEOTIDE SEQUENCE [LARGE SCALE GENOMIC DNA]</scope>
    <source>
        <strain evidence="2 3">T5K1</strain>
    </source>
</reference>
<evidence type="ECO:0000313" key="3">
    <source>
        <dbReference type="Proteomes" id="UP000247609"/>
    </source>
</evidence>
<gene>
    <name evidence="2" type="ORF">CFR71_08605</name>
</gene>
<feature type="region of interest" description="Disordered" evidence="1">
    <location>
        <begin position="1"/>
        <end position="110"/>
    </location>
</feature>
<dbReference type="PRINTS" id="PR01217">
    <property type="entry name" value="PRICHEXTENSN"/>
</dbReference>
<feature type="compositionally biased region" description="Pro residues" evidence="1">
    <location>
        <begin position="60"/>
        <end position="110"/>
    </location>
</feature>
<sequence>MGHAMQPGPARPGQGAMRGCPGPRTHAAGTGGKVGMKARRVPCGKGAAGKAQAVARDQRCPPPPWPPPPPPWPPPPPPWPPPPPPPWPPPPNPPPPWPPPGPPPGPPGPP</sequence>
<comment type="caution">
    <text evidence="2">The sequence shown here is derived from an EMBL/GenBank/DDBJ whole genome shotgun (WGS) entry which is preliminary data.</text>
</comment>
<dbReference type="EMBL" id="NOXG01000007">
    <property type="protein sequence ID" value="PYD75615.1"/>
    <property type="molecule type" value="Genomic_DNA"/>
</dbReference>
<proteinExistence type="predicted"/>
<dbReference type="AlphaFoldDB" id="A0A318Q9Q1"/>
<accession>A0A318Q9Q1</accession>
<organism evidence="2 3">
    <name type="scientific">Novacetimonas pomaceti</name>
    <dbReference type="NCBI Taxonomy" id="2021998"/>
    <lineage>
        <taxon>Bacteria</taxon>
        <taxon>Pseudomonadati</taxon>
        <taxon>Pseudomonadota</taxon>
        <taxon>Alphaproteobacteria</taxon>
        <taxon>Acetobacterales</taxon>
        <taxon>Acetobacteraceae</taxon>
        <taxon>Novacetimonas</taxon>
    </lineage>
</organism>
<dbReference type="Proteomes" id="UP000247609">
    <property type="component" value="Unassembled WGS sequence"/>
</dbReference>
<protein>
    <submittedName>
        <fullName evidence="2">Uncharacterized protein</fullName>
    </submittedName>
</protein>
<evidence type="ECO:0000256" key="1">
    <source>
        <dbReference type="SAM" id="MobiDB-lite"/>
    </source>
</evidence>
<evidence type="ECO:0000313" key="2">
    <source>
        <dbReference type="EMBL" id="PYD75615.1"/>
    </source>
</evidence>
<name>A0A318Q9Q1_9PROT</name>